<organism evidence="13 14">
    <name type="scientific">Vreelandella maris</name>
    <dbReference type="NCBI Taxonomy" id="2729617"/>
    <lineage>
        <taxon>Bacteria</taxon>
        <taxon>Pseudomonadati</taxon>
        <taxon>Pseudomonadota</taxon>
        <taxon>Gammaproteobacteria</taxon>
        <taxon>Oceanospirillales</taxon>
        <taxon>Halomonadaceae</taxon>
        <taxon>Vreelandella</taxon>
    </lineage>
</organism>
<evidence type="ECO:0000256" key="9">
    <source>
        <dbReference type="ARBA" id="ARBA00025772"/>
    </source>
</evidence>
<evidence type="ECO:0000313" key="14">
    <source>
        <dbReference type="Proteomes" id="UP000589984"/>
    </source>
</evidence>
<dbReference type="InterPro" id="IPR012902">
    <property type="entry name" value="N_methyl_site"/>
</dbReference>
<feature type="domain" description="General secretion pathway GspH" evidence="12">
    <location>
        <begin position="48"/>
        <end position="186"/>
    </location>
</feature>
<keyword evidence="5" id="KW-0997">Cell inner membrane</keyword>
<evidence type="ECO:0000256" key="3">
    <source>
        <dbReference type="ARBA" id="ARBA00022475"/>
    </source>
</evidence>
<evidence type="ECO:0000256" key="2">
    <source>
        <dbReference type="ARBA" id="ARBA00021549"/>
    </source>
</evidence>
<name>A0A7Y6RFT0_9GAMM</name>
<keyword evidence="4" id="KW-0488">Methylation</keyword>
<keyword evidence="14" id="KW-1185">Reference proteome</keyword>
<dbReference type="GO" id="GO:0015628">
    <property type="term" value="P:protein secretion by the type II secretion system"/>
    <property type="evidence" value="ECO:0007669"/>
    <property type="project" value="InterPro"/>
</dbReference>
<evidence type="ECO:0000256" key="5">
    <source>
        <dbReference type="ARBA" id="ARBA00022519"/>
    </source>
</evidence>
<dbReference type="InterPro" id="IPR045584">
    <property type="entry name" value="Pilin-like"/>
</dbReference>
<dbReference type="Pfam" id="PF07963">
    <property type="entry name" value="N_methyl"/>
    <property type="match status" value="1"/>
</dbReference>
<dbReference type="Gene3D" id="3.55.40.10">
    <property type="entry name" value="minor pseudopilin epsh domain"/>
    <property type="match status" value="1"/>
</dbReference>
<keyword evidence="8 11" id="KW-0472">Membrane</keyword>
<dbReference type="GO" id="GO:0015627">
    <property type="term" value="C:type II protein secretion system complex"/>
    <property type="evidence" value="ECO:0007669"/>
    <property type="project" value="InterPro"/>
</dbReference>
<accession>A0A7Y6RFT0</accession>
<gene>
    <name evidence="13" type="ORF">HUO07_18850</name>
</gene>
<evidence type="ECO:0000256" key="11">
    <source>
        <dbReference type="SAM" id="Phobius"/>
    </source>
</evidence>
<dbReference type="SUPFAM" id="SSF54523">
    <property type="entry name" value="Pili subunits"/>
    <property type="match status" value="1"/>
</dbReference>
<dbReference type="InterPro" id="IPR022346">
    <property type="entry name" value="T2SS_GspH"/>
</dbReference>
<dbReference type="AlphaFoldDB" id="A0A7Y6RFT0"/>
<comment type="similarity">
    <text evidence="9">Belongs to the GSP H family.</text>
</comment>
<keyword evidence="7 11" id="KW-1133">Transmembrane helix</keyword>
<evidence type="ECO:0000256" key="7">
    <source>
        <dbReference type="ARBA" id="ARBA00022989"/>
    </source>
</evidence>
<keyword evidence="6 11" id="KW-0812">Transmembrane</keyword>
<sequence length="195" mass="21232">MTAGNQRRQRGFTLIELLVTLMIASIIAIMAVPAFAGFLARQQLASDVNELISVLSFARSEAIKQRSDTTVVFSPPNAATSNRRPKSCRNNEVAEELSDSNGVSTIYRYSDWCYWVVKSDAVDEILRLGQSANITTPDQAFSLTFQSLGDADIGDCRAASSAPCQITLTPQRDDIAPVTLAVNITGSIRRQETAQ</sequence>
<dbReference type="Pfam" id="PF12019">
    <property type="entry name" value="GspH"/>
    <property type="match status" value="1"/>
</dbReference>
<comment type="caution">
    <text evidence="13">The sequence shown here is derived from an EMBL/GenBank/DDBJ whole genome shotgun (WGS) entry which is preliminary data.</text>
</comment>
<evidence type="ECO:0000313" key="13">
    <source>
        <dbReference type="EMBL" id="NVF16204.1"/>
    </source>
</evidence>
<proteinExistence type="inferred from homology"/>
<evidence type="ECO:0000256" key="8">
    <source>
        <dbReference type="ARBA" id="ARBA00023136"/>
    </source>
</evidence>
<dbReference type="RefSeq" id="WP_176304789.1">
    <property type="nucleotide sequence ID" value="NZ_JABWCV010000030.1"/>
</dbReference>
<evidence type="ECO:0000256" key="1">
    <source>
        <dbReference type="ARBA" id="ARBA00004377"/>
    </source>
</evidence>
<evidence type="ECO:0000256" key="10">
    <source>
        <dbReference type="ARBA" id="ARBA00030775"/>
    </source>
</evidence>
<keyword evidence="3" id="KW-1003">Cell membrane</keyword>
<evidence type="ECO:0000256" key="4">
    <source>
        <dbReference type="ARBA" id="ARBA00022481"/>
    </source>
</evidence>
<dbReference type="EMBL" id="JABWCV010000030">
    <property type="protein sequence ID" value="NVF16204.1"/>
    <property type="molecule type" value="Genomic_DNA"/>
</dbReference>
<evidence type="ECO:0000256" key="6">
    <source>
        <dbReference type="ARBA" id="ARBA00022692"/>
    </source>
</evidence>
<dbReference type="PROSITE" id="PS00409">
    <property type="entry name" value="PROKAR_NTER_METHYL"/>
    <property type="match status" value="1"/>
</dbReference>
<feature type="transmembrane region" description="Helical" evidence="11">
    <location>
        <begin position="12"/>
        <end position="39"/>
    </location>
</feature>
<comment type="subcellular location">
    <subcellularLocation>
        <location evidence="1">Cell inner membrane</location>
        <topology evidence="1">Single-pass membrane protein</topology>
    </subcellularLocation>
</comment>
<dbReference type="GO" id="GO:0005886">
    <property type="term" value="C:plasma membrane"/>
    <property type="evidence" value="ECO:0007669"/>
    <property type="project" value="UniProtKB-SubCell"/>
</dbReference>
<protein>
    <recommendedName>
        <fullName evidence="2">Type II secretion system protein H</fullName>
    </recommendedName>
    <alternativeName>
        <fullName evidence="10">General secretion pathway protein H</fullName>
    </alternativeName>
</protein>
<dbReference type="NCBIfam" id="TIGR02532">
    <property type="entry name" value="IV_pilin_GFxxxE"/>
    <property type="match status" value="1"/>
</dbReference>
<dbReference type="Proteomes" id="UP000589984">
    <property type="component" value="Unassembled WGS sequence"/>
</dbReference>
<reference evidence="13 14" key="1">
    <citation type="submission" date="2020-06" db="EMBL/GenBank/DDBJ databases">
        <title>Halomonas sp. QX-1 draft genome sequence.</title>
        <authorList>
            <person name="Qiu X."/>
        </authorList>
    </citation>
    <scope>NUCLEOTIDE SEQUENCE [LARGE SCALE GENOMIC DNA]</scope>
    <source>
        <strain evidence="13 14">QX-1</strain>
    </source>
</reference>
<evidence type="ECO:0000259" key="12">
    <source>
        <dbReference type="Pfam" id="PF12019"/>
    </source>
</evidence>